<accession>A0A1N6F197</accession>
<dbReference type="STRING" id="232089.SAMN05443544_1645"/>
<dbReference type="Proteomes" id="UP000184699">
    <property type="component" value="Unassembled WGS sequence"/>
</dbReference>
<keyword evidence="2" id="KW-1185">Reference proteome</keyword>
<organism evidence="1 2">
    <name type="scientific">Agromyces cerinus subsp. cerinus</name>
    <dbReference type="NCBI Taxonomy" id="232089"/>
    <lineage>
        <taxon>Bacteria</taxon>
        <taxon>Bacillati</taxon>
        <taxon>Actinomycetota</taxon>
        <taxon>Actinomycetes</taxon>
        <taxon>Micrococcales</taxon>
        <taxon>Microbacteriaceae</taxon>
        <taxon>Agromyces</taxon>
    </lineage>
</organism>
<reference evidence="2" key="1">
    <citation type="submission" date="2016-11" db="EMBL/GenBank/DDBJ databases">
        <authorList>
            <person name="Varghese N."/>
            <person name="Submissions S."/>
        </authorList>
    </citation>
    <scope>NUCLEOTIDE SEQUENCE [LARGE SCALE GENOMIC DNA]</scope>
    <source>
        <strain evidence="2">DSM 8595</strain>
    </source>
</reference>
<gene>
    <name evidence="1" type="ORF">SAMN05443544_1645</name>
</gene>
<protein>
    <submittedName>
        <fullName evidence="1">Uncharacterized protein</fullName>
    </submittedName>
</protein>
<dbReference type="EMBL" id="FSRJ01000002">
    <property type="protein sequence ID" value="SIN89013.1"/>
    <property type="molecule type" value="Genomic_DNA"/>
</dbReference>
<proteinExistence type="predicted"/>
<sequence>MTVSLQRTSKPSFIEITDGHCLLNRELDQVLDPAL</sequence>
<name>A0A1N6F197_9MICO</name>
<evidence type="ECO:0000313" key="2">
    <source>
        <dbReference type="Proteomes" id="UP000184699"/>
    </source>
</evidence>
<dbReference type="AlphaFoldDB" id="A0A1N6F197"/>
<evidence type="ECO:0000313" key="1">
    <source>
        <dbReference type="EMBL" id="SIN89013.1"/>
    </source>
</evidence>